<dbReference type="GO" id="GO:0008168">
    <property type="term" value="F:methyltransferase activity"/>
    <property type="evidence" value="ECO:0007669"/>
    <property type="project" value="UniProtKB-KW"/>
</dbReference>
<name>A0ABT0C6K6_THEVL</name>
<keyword evidence="1" id="KW-0808">Transferase</keyword>
<organism evidence="1 2">
    <name type="scientific">Thermostichus vulcanus str. 'Rupite'</name>
    <dbReference type="NCBI Taxonomy" id="2813851"/>
    <lineage>
        <taxon>Bacteria</taxon>
        <taxon>Bacillati</taxon>
        <taxon>Cyanobacteriota</taxon>
        <taxon>Cyanophyceae</taxon>
        <taxon>Thermostichales</taxon>
        <taxon>Thermostichaceae</taxon>
        <taxon>Thermostichus</taxon>
    </lineage>
</organism>
<accession>A0ABT0C6K6</accession>
<dbReference type="Proteomes" id="UP000830835">
    <property type="component" value="Unassembled WGS sequence"/>
</dbReference>
<dbReference type="EMBL" id="JAFIRA010000001">
    <property type="protein sequence ID" value="MCJ2541427.1"/>
    <property type="molecule type" value="Genomic_DNA"/>
</dbReference>
<dbReference type="SUPFAM" id="SSF53335">
    <property type="entry name" value="S-adenosyl-L-methionine-dependent methyltransferases"/>
    <property type="match status" value="1"/>
</dbReference>
<keyword evidence="2" id="KW-1185">Reference proteome</keyword>
<comment type="caution">
    <text evidence="1">The sequence shown here is derived from an EMBL/GenBank/DDBJ whole genome shotgun (WGS) entry which is preliminary data.</text>
</comment>
<dbReference type="Gene3D" id="3.40.50.150">
    <property type="entry name" value="Vaccinia Virus protein VP39"/>
    <property type="match status" value="1"/>
</dbReference>
<gene>
    <name evidence="1" type="ORF">JX360_00660</name>
</gene>
<dbReference type="Pfam" id="PF13489">
    <property type="entry name" value="Methyltransf_23"/>
    <property type="match status" value="1"/>
</dbReference>
<evidence type="ECO:0000313" key="1">
    <source>
        <dbReference type="EMBL" id="MCJ2541427.1"/>
    </source>
</evidence>
<dbReference type="InterPro" id="IPR029063">
    <property type="entry name" value="SAM-dependent_MTases_sf"/>
</dbReference>
<dbReference type="GO" id="GO:0032259">
    <property type="term" value="P:methylation"/>
    <property type="evidence" value="ECO:0007669"/>
    <property type="project" value="UniProtKB-KW"/>
</dbReference>
<evidence type="ECO:0000313" key="2">
    <source>
        <dbReference type="Proteomes" id="UP000830835"/>
    </source>
</evidence>
<reference evidence="1" key="1">
    <citation type="submission" date="2021-02" db="EMBL/GenBank/DDBJ databases">
        <title>The CRISPR/cas machinery reduction and long-range gene transfer in the hot spring cyanobacterium Synechococcus.</title>
        <authorList>
            <person name="Dvorak P."/>
            <person name="Jahodarova E."/>
            <person name="Hasler P."/>
            <person name="Poulickova A."/>
        </authorList>
    </citation>
    <scope>NUCLEOTIDE SEQUENCE</scope>
    <source>
        <strain evidence="1">Rupite</strain>
    </source>
</reference>
<proteinExistence type="predicted"/>
<keyword evidence="1" id="KW-0489">Methyltransferase</keyword>
<dbReference type="CDD" id="cd02440">
    <property type="entry name" value="AdoMet_MTases"/>
    <property type="match status" value="1"/>
</dbReference>
<protein>
    <submittedName>
        <fullName evidence="1">Class I SAM-dependent methyltransferase</fullName>
    </submittedName>
</protein>
<sequence>MSPIPPALRPFWENAFDLEAHLGFFLGLDTADLQEKLKAGQQQLAELGRRDFRWDQADQFYRDQVGSAYLLDLAAWHLSSTDYIGDTLRLLADQARGLVLDFGGGIGTHAIGAALCPAVEQVIFWDLNPIHRQLMKLRAEQLGLTERIRCPEVFPAGIRFDTVVCFDVVEHLPDPVGQLRQFHDWLKPEGKLVINWYFFKGFQGEFPFHLDDPQVIENFFRVLQSRFLEVFHPYLITSRCYRKLNAPLREDG</sequence>